<dbReference type="AlphaFoldDB" id="A0A2T0BS05"/>
<organism evidence="1 2">
    <name type="scientific">Clostridium luticellarii</name>
    <dbReference type="NCBI Taxonomy" id="1691940"/>
    <lineage>
        <taxon>Bacteria</taxon>
        <taxon>Bacillati</taxon>
        <taxon>Bacillota</taxon>
        <taxon>Clostridia</taxon>
        <taxon>Eubacteriales</taxon>
        <taxon>Clostridiaceae</taxon>
        <taxon>Clostridium</taxon>
    </lineage>
</organism>
<name>A0A2T0BS05_9CLOT</name>
<evidence type="ECO:0000313" key="1">
    <source>
        <dbReference type="EMBL" id="PRR86639.1"/>
    </source>
</evidence>
<reference evidence="1 2" key="1">
    <citation type="submission" date="2018-03" db="EMBL/GenBank/DDBJ databases">
        <title>Genome sequence of Clostridium luticellarii DSM 29923.</title>
        <authorList>
            <person name="Poehlein A."/>
            <person name="Daniel R."/>
        </authorList>
    </citation>
    <scope>NUCLEOTIDE SEQUENCE [LARGE SCALE GENOMIC DNA]</scope>
    <source>
        <strain evidence="1 2">DSM 29923</strain>
    </source>
</reference>
<sequence length="44" mass="5478">MDFENHVIIAVDPIEFSKFVYNRQFKHISVAEDSLYTFYIWDYW</sequence>
<proteinExistence type="predicted"/>
<dbReference type="Proteomes" id="UP000237798">
    <property type="component" value="Unassembled WGS sequence"/>
</dbReference>
<gene>
    <name evidence="1" type="ORF">CLLU_04400</name>
</gene>
<evidence type="ECO:0000313" key="2">
    <source>
        <dbReference type="Proteomes" id="UP000237798"/>
    </source>
</evidence>
<dbReference type="EMBL" id="PVXP01000003">
    <property type="protein sequence ID" value="PRR86639.1"/>
    <property type="molecule type" value="Genomic_DNA"/>
</dbReference>
<protein>
    <submittedName>
        <fullName evidence="1">Uncharacterized protein</fullName>
    </submittedName>
</protein>
<keyword evidence="2" id="KW-1185">Reference proteome</keyword>
<comment type="caution">
    <text evidence="1">The sequence shown here is derived from an EMBL/GenBank/DDBJ whole genome shotgun (WGS) entry which is preliminary data.</text>
</comment>
<accession>A0A2T0BS05</accession>
<dbReference type="RefSeq" id="WP_273346348.1">
    <property type="nucleotide sequence ID" value="NZ_JALCQA010000025.1"/>
</dbReference>